<evidence type="ECO:0000313" key="1">
    <source>
        <dbReference type="EMBL" id="ODR44107.1"/>
    </source>
</evidence>
<accession>A0A1E3UP99</accession>
<dbReference type="Proteomes" id="UP000094869">
    <property type="component" value="Unassembled WGS sequence"/>
</dbReference>
<dbReference type="Proteomes" id="UP000094271">
    <property type="component" value="Unassembled WGS sequence"/>
</dbReference>
<evidence type="ECO:0000313" key="3">
    <source>
        <dbReference type="Proteomes" id="UP000094271"/>
    </source>
</evidence>
<organism evidence="2 3">
    <name type="scientific">Eisenbergiella tayi</name>
    <dbReference type="NCBI Taxonomy" id="1432052"/>
    <lineage>
        <taxon>Bacteria</taxon>
        <taxon>Bacillati</taxon>
        <taxon>Bacillota</taxon>
        <taxon>Clostridia</taxon>
        <taxon>Lachnospirales</taxon>
        <taxon>Lachnospiraceae</taxon>
        <taxon>Eisenbergiella</taxon>
    </lineage>
</organism>
<reference evidence="1 4" key="1">
    <citation type="submission" date="2016-08" db="EMBL/GenBank/DDBJ databases">
        <title>Characterization of Isolates of Eisenbergiella tayi Derived from Blood Cultures, Using Whole Genome Sequencing.</title>
        <authorList>
            <person name="Bernier A.-M."/>
            <person name="Burdz T."/>
            <person name="Wiebe D."/>
            <person name="Bernard K."/>
        </authorList>
    </citation>
    <scope>NUCLEOTIDE SEQUENCE [LARGE SCALE GENOMIC DNA]</scope>
    <source>
        <strain evidence="1 4">NML120146</strain>
    </source>
</reference>
<gene>
    <name evidence="2" type="ORF">BEI59_01295</name>
    <name evidence="1" type="ORF">BEI63_31280</name>
</gene>
<dbReference type="AlphaFoldDB" id="A0A1E3UP99"/>
<evidence type="ECO:0000313" key="2">
    <source>
        <dbReference type="EMBL" id="ODR55822.1"/>
    </source>
</evidence>
<comment type="caution">
    <text evidence="2">The sequence shown here is derived from an EMBL/GenBank/DDBJ whole genome shotgun (WGS) entry which is preliminary data.</text>
</comment>
<reference evidence="2 3" key="2">
    <citation type="submission" date="2016-08" db="EMBL/GenBank/DDBJ databases">
        <authorList>
            <person name="Seilhamer J.J."/>
        </authorList>
    </citation>
    <scope>NUCLEOTIDE SEQUENCE [LARGE SCALE GENOMIC DNA]</scope>
    <source>
        <strain evidence="2 3">NML150140-1</strain>
    </source>
</reference>
<keyword evidence="4" id="KW-1185">Reference proteome</keyword>
<evidence type="ECO:0000313" key="4">
    <source>
        <dbReference type="Proteomes" id="UP000094869"/>
    </source>
</evidence>
<name>A0A1E3UP99_9FIRM</name>
<protein>
    <submittedName>
        <fullName evidence="2">Uncharacterized protein</fullName>
    </submittedName>
</protein>
<dbReference type="EMBL" id="MEHA01000001">
    <property type="protein sequence ID" value="ODR55822.1"/>
    <property type="molecule type" value="Genomic_DNA"/>
</dbReference>
<sequence>MTHTIFSFTCSSGYKKNLWNSVKILSHRCKLHLLPSKRPGYPWILSGLKYIRRQKTQPAQFVL</sequence>
<proteinExistence type="predicted"/>
<dbReference type="EMBL" id="MEHD01000056">
    <property type="protein sequence ID" value="ODR44107.1"/>
    <property type="molecule type" value="Genomic_DNA"/>
</dbReference>